<evidence type="ECO:0000313" key="2">
    <source>
        <dbReference type="EMBL" id="TPX12607.1"/>
    </source>
</evidence>
<feature type="chain" id="PRO_5021468642" evidence="1">
    <location>
        <begin position="26"/>
        <end position="236"/>
    </location>
</feature>
<comment type="caution">
    <text evidence="2">The sequence shown here is derived from an EMBL/GenBank/DDBJ whole genome shotgun (WGS) entry which is preliminary data.</text>
</comment>
<evidence type="ECO:0000313" key="3">
    <source>
        <dbReference type="Proteomes" id="UP000319257"/>
    </source>
</evidence>
<dbReference type="GeneID" id="41968231"/>
<proteinExistence type="predicted"/>
<feature type="signal peptide" evidence="1">
    <location>
        <begin position="1"/>
        <end position="25"/>
    </location>
</feature>
<dbReference type="AlphaFoldDB" id="A0A507AYK9"/>
<dbReference type="InParanoid" id="A0A507AYK9"/>
<keyword evidence="3" id="KW-1185">Reference proteome</keyword>
<evidence type="ECO:0000256" key="1">
    <source>
        <dbReference type="SAM" id="SignalP"/>
    </source>
</evidence>
<protein>
    <submittedName>
        <fullName evidence="2">Uncharacterized protein</fullName>
    </submittedName>
</protein>
<sequence>MRISSSPSLRHAALCALLLARTVDSAALSQAARTVRVWSTVQSTVTAIPFINPRRMTVYTTQTVTSLQDAPRPTVFPTTVVETAIMSITWESRVTYLDDGATTTEFSSTTATVPSTWVVAGAPQPTNLAVGRDPACGKSPIAAAAEAPQCASRGLHTGCQGQCQLRDGAFWCLLMGYADYKVDSLKMGRACWGGDNQFEQLNTPCLEGDQRTACTADKGLDDSWGAVNWIGPIAGH</sequence>
<dbReference type="EMBL" id="SKBQ01000003">
    <property type="protein sequence ID" value="TPX12607.1"/>
    <property type="molecule type" value="Genomic_DNA"/>
</dbReference>
<dbReference type="RefSeq" id="XP_030994318.1">
    <property type="nucleotide sequence ID" value="XM_031142631.1"/>
</dbReference>
<dbReference type="OrthoDB" id="5241936at2759"/>
<gene>
    <name evidence="2" type="ORF">E0L32_000784</name>
</gene>
<reference evidence="2 3" key="1">
    <citation type="submission" date="2019-06" db="EMBL/GenBank/DDBJ databases">
        <title>Draft genome sequence of the filamentous fungus Phialemoniopsis curvata isolated from diesel fuel.</title>
        <authorList>
            <person name="Varaljay V.A."/>
            <person name="Lyon W.J."/>
            <person name="Crouch A.L."/>
            <person name="Drake C.E."/>
            <person name="Hollomon J.M."/>
            <person name="Nadeau L.J."/>
            <person name="Nunn H.S."/>
            <person name="Stevenson B.S."/>
            <person name="Bojanowski C.L."/>
            <person name="Crookes-Goodson W.J."/>
        </authorList>
    </citation>
    <scope>NUCLEOTIDE SEQUENCE [LARGE SCALE GENOMIC DNA]</scope>
    <source>
        <strain evidence="2 3">D216</strain>
    </source>
</reference>
<name>A0A507AYK9_9PEZI</name>
<keyword evidence="1" id="KW-0732">Signal</keyword>
<accession>A0A507AYK9</accession>
<dbReference type="Proteomes" id="UP000319257">
    <property type="component" value="Unassembled WGS sequence"/>
</dbReference>
<organism evidence="2 3">
    <name type="scientific">Thyridium curvatum</name>
    <dbReference type="NCBI Taxonomy" id="1093900"/>
    <lineage>
        <taxon>Eukaryota</taxon>
        <taxon>Fungi</taxon>
        <taxon>Dikarya</taxon>
        <taxon>Ascomycota</taxon>
        <taxon>Pezizomycotina</taxon>
        <taxon>Sordariomycetes</taxon>
        <taxon>Sordariomycetidae</taxon>
        <taxon>Thyridiales</taxon>
        <taxon>Thyridiaceae</taxon>
        <taxon>Thyridium</taxon>
    </lineage>
</organism>